<evidence type="ECO:0000256" key="1">
    <source>
        <dbReference type="SAM" id="Coils"/>
    </source>
</evidence>
<sequence length="310" mass="37292">MSFYQQFQKLPSKHLGNDDFQLIQEKVDRNQTYSFDYRPPSIFKSKPDKPFIKLHQQLNDKLTKLNNLRELSDQENQDLTRLRQFLLKLNSTIHDNAQLMKELRKDQSMNNKFLLSMYQQHNNLLKEQITYFQELPNFDENNKSVKQLNQKVSLLQKEIQEEKSRIPITEEKDSQFDEKEKIKLKIQYLKDEYEQLDEYIHKEIEFEKEEDTIKIADFTRTISSLTKDINKEKELLNQSKTTHLSLQYSEIKDRIKNAKLKIVKFNNEIISLKTEKEKINASIDIERENYQRLKKELETLKKLESLKSSH</sequence>
<evidence type="ECO:0000313" key="3">
    <source>
        <dbReference type="Proteomes" id="UP001470230"/>
    </source>
</evidence>
<organism evidence="2 3">
    <name type="scientific">Tritrichomonas musculus</name>
    <dbReference type="NCBI Taxonomy" id="1915356"/>
    <lineage>
        <taxon>Eukaryota</taxon>
        <taxon>Metamonada</taxon>
        <taxon>Parabasalia</taxon>
        <taxon>Tritrichomonadida</taxon>
        <taxon>Tritrichomonadidae</taxon>
        <taxon>Tritrichomonas</taxon>
    </lineage>
</organism>
<keyword evidence="3" id="KW-1185">Reference proteome</keyword>
<keyword evidence="1" id="KW-0175">Coiled coil</keyword>
<name>A0ABR2K7Q9_9EUKA</name>
<comment type="caution">
    <text evidence="2">The sequence shown here is derived from an EMBL/GenBank/DDBJ whole genome shotgun (WGS) entry which is preliminary data.</text>
</comment>
<feature type="coiled-coil region" evidence="1">
    <location>
        <begin position="248"/>
        <end position="303"/>
    </location>
</feature>
<evidence type="ECO:0000313" key="2">
    <source>
        <dbReference type="EMBL" id="KAK8887160.1"/>
    </source>
</evidence>
<protein>
    <submittedName>
        <fullName evidence="2">Uncharacterized protein</fullName>
    </submittedName>
</protein>
<gene>
    <name evidence="2" type="ORF">M9Y10_038198</name>
</gene>
<dbReference type="EMBL" id="JAPFFF010000006">
    <property type="protein sequence ID" value="KAK8887160.1"/>
    <property type="molecule type" value="Genomic_DNA"/>
</dbReference>
<accession>A0ABR2K7Q9</accession>
<proteinExistence type="predicted"/>
<feature type="coiled-coil region" evidence="1">
    <location>
        <begin position="138"/>
        <end position="165"/>
    </location>
</feature>
<dbReference type="Proteomes" id="UP001470230">
    <property type="component" value="Unassembled WGS sequence"/>
</dbReference>
<reference evidence="2 3" key="1">
    <citation type="submission" date="2024-04" db="EMBL/GenBank/DDBJ databases">
        <title>Tritrichomonas musculus Genome.</title>
        <authorList>
            <person name="Alves-Ferreira E."/>
            <person name="Grigg M."/>
            <person name="Lorenzi H."/>
            <person name="Galac M."/>
        </authorList>
    </citation>
    <scope>NUCLEOTIDE SEQUENCE [LARGE SCALE GENOMIC DNA]</scope>
    <source>
        <strain evidence="2 3">EAF2021</strain>
    </source>
</reference>